<dbReference type="AlphaFoldDB" id="A0AAV3XVE2"/>
<dbReference type="EMBL" id="BLXT01000140">
    <property type="protein sequence ID" value="GFN74579.1"/>
    <property type="molecule type" value="Genomic_DNA"/>
</dbReference>
<accession>A0AAV3XVE2</accession>
<gene>
    <name evidence="2" type="ORF">PoB_000108500</name>
</gene>
<feature type="compositionally biased region" description="Basic and acidic residues" evidence="1">
    <location>
        <begin position="36"/>
        <end position="65"/>
    </location>
</feature>
<proteinExistence type="predicted"/>
<name>A0AAV3XVE2_9GAST</name>
<comment type="caution">
    <text evidence="2">The sequence shown here is derived from an EMBL/GenBank/DDBJ whole genome shotgun (WGS) entry which is preliminary data.</text>
</comment>
<evidence type="ECO:0000313" key="3">
    <source>
        <dbReference type="Proteomes" id="UP000735302"/>
    </source>
</evidence>
<sequence>MAILLLISPVRLPSDVIRHSANNQDVASLPGANGEAKGERDKAKGGGGEGGRRKAVKDSRGLKKELRNHRGSRVKDEGGEE</sequence>
<reference evidence="2 3" key="1">
    <citation type="journal article" date="2021" name="Elife">
        <title>Chloroplast acquisition without the gene transfer in kleptoplastic sea slugs, Plakobranchus ocellatus.</title>
        <authorList>
            <person name="Maeda T."/>
            <person name="Takahashi S."/>
            <person name="Yoshida T."/>
            <person name="Shimamura S."/>
            <person name="Takaki Y."/>
            <person name="Nagai Y."/>
            <person name="Toyoda A."/>
            <person name="Suzuki Y."/>
            <person name="Arimoto A."/>
            <person name="Ishii H."/>
            <person name="Satoh N."/>
            <person name="Nishiyama T."/>
            <person name="Hasebe M."/>
            <person name="Maruyama T."/>
            <person name="Minagawa J."/>
            <person name="Obokata J."/>
            <person name="Shigenobu S."/>
        </authorList>
    </citation>
    <scope>NUCLEOTIDE SEQUENCE [LARGE SCALE GENOMIC DNA]</scope>
</reference>
<protein>
    <submittedName>
        <fullName evidence="2">Uncharacterized protein</fullName>
    </submittedName>
</protein>
<organism evidence="2 3">
    <name type="scientific">Plakobranchus ocellatus</name>
    <dbReference type="NCBI Taxonomy" id="259542"/>
    <lineage>
        <taxon>Eukaryota</taxon>
        <taxon>Metazoa</taxon>
        <taxon>Spiralia</taxon>
        <taxon>Lophotrochozoa</taxon>
        <taxon>Mollusca</taxon>
        <taxon>Gastropoda</taxon>
        <taxon>Heterobranchia</taxon>
        <taxon>Euthyneura</taxon>
        <taxon>Panpulmonata</taxon>
        <taxon>Sacoglossa</taxon>
        <taxon>Placobranchoidea</taxon>
        <taxon>Plakobranchidae</taxon>
        <taxon>Plakobranchus</taxon>
    </lineage>
</organism>
<keyword evidence="3" id="KW-1185">Reference proteome</keyword>
<feature type="region of interest" description="Disordered" evidence="1">
    <location>
        <begin position="21"/>
        <end position="81"/>
    </location>
</feature>
<dbReference type="Proteomes" id="UP000735302">
    <property type="component" value="Unassembled WGS sequence"/>
</dbReference>
<evidence type="ECO:0000256" key="1">
    <source>
        <dbReference type="SAM" id="MobiDB-lite"/>
    </source>
</evidence>
<evidence type="ECO:0000313" key="2">
    <source>
        <dbReference type="EMBL" id="GFN74579.1"/>
    </source>
</evidence>